<proteinExistence type="predicted"/>
<gene>
    <name evidence="1" type="ORF">ACFSM5_16255</name>
</gene>
<name>A0ABW5DTJ5_9PROT</name>
<comment type="caution">
    <text evidence="1">The sequence shown here is derived from an EMBL/GenBank/DDBJ whole genome shotgun (WGS) entry which is preliminary data.</text>
</comment>
<organism evidence="1 2">
    <name type="scientific">Lacibacterium aquatile</name>
    <dbReference type="NCBI Taxonomy" id="1168082"/>
    <lineage>
        <taxon>Bacteria</taxon>
        <taxon>Pseudomonadati</taxon>
        <taxon>Pseudomonadota</taxon>
        <taxon>Alphaproteobacteria</taxon>
        <taxon>Rhodospirillales</taxon>
        <taxon>Rhodospirillaceae</taxon>
    </lineage>
</organism>
<sequence length="200" mass="22612">MPYPLSPELLEQNAMMPLVTLPADVTYPRITLEGEAATVSASPLDQVKAELQIKEIKRRAAQDRRMLADTALNGAQDRLAGLRKAAQTALILGDDKAIRRLARDGMRVARQIERVSGDWIQGSRELYRVDNTSDPAMRWREIQRKSDQVQGMMGTVDLLVDMADRKTADEEGPAMTREQIQRKKDLYNDFRALNRFDVTA</sequence>
<dbReference type="RefSeq" id="WP_379877542.1">
    <property type="nucleotide sequence ID" value="NZ_JBHUIP010000013.1"/>
</dbReference>
<evidence type="ECO:0000313" key="1">
    <source>
        <dbReference type="EMBL" id="MFD2264458.1"/>
    </source>
</evidence>
<dbReference type="Proteomes" id="UP001597295">
    <property type="component" value="Unassembled WGS sequence"/>
</dbReference>
<reference evidence="2" key="1">
    <citation type="journal article" date="2019" name="Int. J. Syst. Evol. Microbiol.">
        <title>The Global Catalogue of Microorganisms (GCM) 10K type strain sequencing project: providing services to taxonomists for standard genome sequencing and annotation.</title>
        <authorList>
            <consortium name="The Broad Institute Genomics Platform"/>
            <consortium name="The Broad Institute Genome Sequencing Center for Infectious Disease"/>
            <person name="Wu L."/>
            <person name="Ma J."/>
        </authorList>
    </citation>
    <scope>NUCLEOTIDE SEQUENCE [LARGE SCALE GENOMIC DNA]</scope>
    <source>
        <strain evidence="2">CGMCC 1.19062</strain>
    </source>
</reference>
<accession>A0ABW5DTJ5</accession>
<keyword evidence="2" id="KW-1185">Reference proteome</keyword>
<protein>
    <submittedName>
        <fullName evidence="1">Uncharacterized protein</fullName>
    </submittedName>
</protein>
<evidence type="ECO:0000313" key="2">
    <source>
        <dbReference type="Proteomes" id="UP001597295"/>
    </source>
</evidence>
<dbReference type="EMBL" id="JBHUIP010000013">
    <property type="protein sequence ID" value="MFD2264458.1"/>
    <property type="molecule type" value="Genomic_DNA"/>
</dbReference>